<evidence type="ECO:0000313" key="8">
    <source>
        <dbReference type="Proteomes" id="UP000679352"/>
    </source>
</evidence>
<dbReference type="PANTHER" id="PTHR12128">
    <property type="entry name" value="DIHYDRODIPICOLINATE SYNTHASE"/>
    <property type="match status" value="1"/>
</dbReference>
<dbReference type="KEGG" id="gfu:KM031_17985"/>
<sequence length="305" mass="33376">MTVRFKLQGIYTPLITPFFADDRINFDSLAALIERLISAGVHGLISGGSTGENYAETVEERLQIARFIVEQVKGRIPVIIGTGAMRTPDSIALAQGARDMGADGILLGTPPYSVPTERENALNALAIDRAADLPIILYNYPGRMSVEMGREFLDRVGRSKNVIGIKESSGDINRVHLLARDYPHIQMSCGMDDQALEFFAWGAQSWICGGSNFLPEEHIALYDTCVIKGDFAKGRRIMSAMLPLMAVLEQGGKFIQCIKHGVEVSGISAGPMRPPLKGLNKEEKRELEQVIRTLKTTVAAIMQGN</sequence>
<dbReference type="AlphaFoldDB" id="A0A975PAQ1"/>
<protein>
    <submittedName>
        <fullName evidence="7">Dihydrodipicolinate synthase family protein</fullName>
    </submittedName>
</protein>
<dbReference type="PROSITE" id="PS00665">
    <property type="entry name" value="DHDPS_1"/>
    <property type="match status" value="1"/>
</dbReference>
<evidence type="ECO:0000313" key="7">
    <source>
        <dbReference type="EMBL" id="QWK92188.1"/>
    </source>
</evidence>
<comment type="similarity">
    <text evidence="1 4">Belongs to the DapA family.</text>
</comment>
<evidence type="ECO:0000256" key="4">
    <source>
        <dbReference type="PIRNR" id="PIRNR001365"/>
    </source>
</evidence>
<dbReference type="RefSeq" id="WP_215505134.1">
    <property type="nucleotide sequence ID" value="NZ_CP076362.1"/>
</dbReference>
<dbReference type="EMBL" id="CP076362">
    <property type="protein sequence ID" value="QWK92188.1"/>
    <property type="molecule type" value="Genomic_DNA"/>
</dbReference>
<dbReference type="PIRSF" id="PIRSF001365">
    <property type="entry name" value="DHDPS"/>
    <property type="match status" value="1"/>
</dbReference>
<evidence type="ECO:0000256" key="2">
    <source>
        <dbReference type="ARBA" id="ARBA00023239"/>
    </source>
</evidence>
<dbReference type="InterPro" id="IPR020624">
    <property type="entry name" value="Schiff_base-form_aldolases_CS"/>
</dbReference>
<keyword evidence="3" id="KW-0704">Schiff base</keyword>
<evidence type="ECO:0000256" key="5">
    <source>
        <dbReference type="PIRSR" id="PIRSR001365-1"/>
    </source>
</evidence>
<evidence type="ECO:0000256" key="6">
    <source>
        <dbReference type="PIRSR" id="PIRSR001365-2"/>
    </source>
</evidence>
<dbReference type="Pfam" id="PF00701">
    <property type="entry name" value="DHDPS"/>
    <property type="match status" value="1"/>
</dbReference>
<feature type="active site" description="Schiff-base intermediate with substrate" evidence="5">
    <location>
        <position position="166"/>
    </location>
</feature>
<dbReference type="GO" id="GO:0005829">
    <property type="term" value="C:cytosol"/>
    <property type="evidence" value="ECO:0007669"/>
    <property type="project" value="TreeGrafter"/>
</dbReference>
<reference evidence="7" key="1">
    <citation type="submission" date="2021-06" db="EMBL/GenBank/DDBJ databases">
        <authorList>
            <person name="Lee C.-S."/>
            <person name="Jin L."/>
        </authorList>
    </citation>
    <scope>NUCLEOTIDE SEQUENCE</scope>
    <source>
        <strain evidence="7">Con5</strain>
        <plasmid evidence="7">p1</plasmid>
    </source>
</reference>
<dbReference type="Gene3D" id="3.20.20.70">
    <property type="entry name" value="Aldolase class I"/>
    <property type="match status" value="1"/>
</dbReference>
<feature type="active site" description="Proton donor/acceptor" evidence="5">
    <location>
        <position position="138"/>
    </location>
</feature>
<dbReference type="SMART" id="SM01130">
    <property type="entry name" value="DHDPS"/>
    <property type="match status" value="1"/>
</dbReference>
<dbReference type="SUPFAM" id="SSF51569">
    <property type="entry name" value="Aldolase"/>
    <property type="match status" value="1"/>
</dbReference>
<evidence type="ECO:0000256" key="1">
    <source>
        <dbReference type="ARBA" id="ARBA00007592"/>
    </source>
</evidence>
<feature type="binding site" evidence="6">
    <location>
        <position position="207"/>
    </location>
    <ligand>
        <name>pyruvate</name>
        <dbReference type="ChEBI" id="CHEBI:15361"/>
    </ligand>
</feature>
<geneLocation type="plasmid" evidence="7 8">
    <name>p1</name>
</geneLocation>
<dbReference type="InterPro" id="IPR013785">
    <property type="entry name" value="Aldolase_TIM"/>
</dbReference>
<dbReference type="PANTHER" id="PTHR12128:SF66">
    <property type="entry name" value="4-HYDROXY-2-OXOGLUTARATE ALDOLASE, MITOCHONDRIAL"/>
    <property type="match status" value="1"/>
</dbReference>
<evidence type="ECO:0000256" key="3">
    <source>
        <dbReference type="ARBA" id="ARBA00023270"/>
    </source>
</evidence>
<accession>A0A975PAQ1</accession>
<dbReference type="PRINTS" id="PR00146">
    <property type="entry name" value="DHPICSNTHASE"/>
</dbReference>
<keyword evidence="7" id="KW-0614">Plasmid</keyword>
<feature type="binding site" evidence="6">
    <location>
        <position position="50"/>
    </location>
    <ligand>
        <name>pyruvate</name>
        <dbReference type="ChEBI" id="CHEBI:15361"/>
    </ligand>
</feature>
<dbReference type="Proteomes" id="UP000679352">
    <property type="component" value="Plasmid p1"/>
</dbReference>
<keyword evidence="8" id="KW-1185">Reference proteome</keyword>
<dbReference type="CDD" id="cd00408">
    <property type="entry name" value="DHDPS-like"/>
    <property type="match status" value="1"/>
</dbReference>
<proteinExistence type="inferred from homology"/>
<dbReference type="GO" id="GO:0008840">
    <property type="term" value="F:4-hydroxy-tetrahydrodipicolinate synthase activity"/>
    <property type="evidence" value="ECO:0007669"/>
    <property type="project" value="TreeGrafter"/>
</dbReference>
<organism evidence="7 8">
    <name type="scientific">Gemmobacter fulvus</name>
    <dbReference type="NCBI Taxonomy" id="2840474"/>
    <lineage>
        <taxon>Bacteria</taxon>
        <taxon>Pseudomonadati</taxon>
        <taxon>Pseudomonadota</taxon>
        <taxon>Alphaproteobacteria</taxon>
        <taxon>Rhodobacterales</taxon>
        <taxon>Paracoccaceae</taxon>
        <taxon>Gemmobacter</taxon>
    </lineage>
</organism>
<name>A0A975PAQ1_9RHOB</name>
<keyword evidence="2 4" id="KW-0456">Lyase</keyword>
<gene>
    <name evidence="7" type="ORF">KM031_17985</name>
</gene>
<dbReference type="InterPro" id="IPR002220">
    <property type="entry name" value="DapA-like"/>
</dbReference>